<dbReference type="GO" id="GO:0048278">
    <property type="term" value="P:vesicle docking"/>
    <property type="evidence" value="ECO:0007669"/>
    <property type="project" value="TreeGrafter"/>
</dbReference>
<keyword evidence="2" id="KW-0813">Transport</keyword>
<dbReference type="InterPro" id="IPR000727">
    <property type="entry name" value="T_SNARE_dom"/>
</dbReference>
<evidence type="ECO:0000256" key="5">
    <source>
        <dbReference type="SAM" id="Phobius"/>
    </source>
</evidence>
<keyword evidence="5" id="KW-0812">Transmembrane</keyword>
<evidence type="ECO:0000256" key="4">
    <source>
        <dbReference type="ARBA" id="ARBA00023136"/>
    </source>
</evidence>
<protein>
    <recommendedName>
        <fullName evidence="6">t-SNARE coiled-coil homology domain-containing protein</fullName>
    </recommendedName>
</protein>
<evidence type="ECO:0000313" key="8">
    <source>
        <dbReference type="Proteomes" id="UP000054350"/>
    </source>
</evidence>
<dbReference type="GO" id="GO:0006886">
    <property type="term" value="P:intracellular protein transport"/>
    <property type="evidence" value="ECO:0007669"/>
    <property type="project" value="TreeGrafter"/>
</dbReference>
<dbReference type="PANTHER" id="PTHR19957">
    <property type="entry name" value="SYNTAXIN"/>
    <property type="match status" value="1"/>
</dbReference>
<sequence>MTTMKDAIKRLKLIDEACNPKEKDAENQGLDEFTKLKKQISSDVKAVRQIIKERDDLLKVDKSSKKGVGSGTETAELSFKECENLDKARFNDKMAADRVNLFSGGSTPGASPSKLNFGQFNKTGAVNPSSALGGGALGGSPTSNAPAELPDIEVAEDLALIRQRNLDIDQELDEIGAGVQVLKQIAIQMGEEVDKQNEMLDKIDTKVDKAQEHLVSVNMKMKEALDGVMKGDKFLVNCVLLCVLLALIAYIASQLVK</sequence>
<feature type="transmembrane region" description="Helical" evidence="5">
    <location>
        <begin position="234"/>
        <end position="252"/>
    </location>
</feature>
<gene>
    <name evidence="7" type="ORF">AMAG_15768</name>
</gene>
<dbReference type="AlphaFoldDB" id="A0A0L0TAJ7"/>
<dbReference type="SMART" id="SM00397">
    <property type="entry name" value="t_SNARE"/>
    <property type="match status" value="1"/>
</dbReference>
<dbReference type="CDD" id="cd15841">
    <property type="entry name" value="SNARE_Qc"/>
    <property type="match status" value="1"/>
</dbReference>
<dbReference type="PROSITE" id="PS50192">
    <property type="entry name" value="T_SNARE"/>
    <property type="match status" value="1"/>
</dbReference>
<comment type="subcellular location">
    <subcellularLocation>
        <location evidence="1">Membrane</location>
    </subcellularLocation>
</comment>
<evidence type="ECO:0000256" key="3">
    <source>
        <dbReference type="ARBA" id="ARBA00023054"/>
    </source>
</evidence>
<keyword evidence="3" id="KW-0175">Coiled coil</keyword>
<reference evidence="8" key="2">
    <citation type="submission" date="2009-11" db="EMBL/GenBank/DDBJ databases">
        <title>The Genome Sequence of Allomyces macrogynus strain ATCC 38327.</title>
        <authorList>
            <consortium name="The Broad Institute Genome Sequencing Platform"/>
            <person name="Russ C."/>
            <person name="Cuomo C."/>
            <person name="Shea T."/>
            <person name="Young S.K."/>
            <person name="Zeng Q."/>
            <person name="Koehrsen M."/>
            <person name="Haas B."/>
            <person name="Borodovsky M."/>
            <person name="Guigo R."/>
            <person name="Alvarado L."/>
            <person name="Berlin A."/>
            <person name="Borenstein D."/>
            <person name="Chen Z."/>
            <person name="Engels R."/>
            <person name="Freedman E."/>
            <person name="Gellesch M."/>
            <person name="Goldberg J."/>
            <person name="Griggs A."/>
            <person name="Gujja S."/>
            <person name="Heiman D."/>
            <person name="Hepburn T."/>
            <person name="Howarth C."/>
            <person name="Jen D."/>
            <person name="Larson L."/>
            <person name="Lewis B."/>
            <person name="Mehta T."/>
            <person name="Park D."/>
            <person name="Pearson M."/>
            <person name="Roberts A."/>
            <person name="Saif S."/>
            <person name="Shenoy N."/>
            <person name="Sisk P."/>
            <person name="Stolte C."/>
            <person name="Sykes S."/>
            <person name="Walk T."/>
            <person name="White J."/>
            <person name="Yandava C."/>
            <person name="Burger G."/>
            <person name="Gray M.W."/>
            <person name="Holland P.W.H."/>
            <person name="King N."/>
            <person name="Lang F.B.F."/>
            <person name="Roger A.J."/>
            <person name="Ruiz-Trillo I."/>
            <person name="Lander E."/>
            <person name="Nusbaum C."/>
        </authorList>
    </citation>
    <scope>NUCLEOTIDE SEQUENCE [LARGE SCALE GENOMIC DNA]</scope>
    <source>
        <strain evidence="8">ATCC 38327</strain>
    </source>
</reference>
<keyword evidence="4 5" id="KW-0472">Membrane</keyword>
<keyword evidence="8" id="KW-1185">Reference proteome</keyword>
<dbReference type="GO" id="GO:0031201">
    <property type="term" value="C:SNARE complex"/>
    <property type="evidence" value="ECO:0007669"/>
    <property type="project" value="TreeGrafter"/>
</dbReference>
<dbReference type="EMBL" id="GG745372">
    <property type="protein sequence ID" value="KNE71559.1"/>
    <property type="molecule type" value="Genomic_DNA"/>
</dbReference>
<name>A0A0L0TAJ7_ALLM3</name>
<evidence type="ECO:0000256" key="2">
    <source>
        <dbReference type="ARBA" id="ARBA00022448"/>
    </source>
</evidence>
<proteinExistence type="predicted"/>
<evidence type="ECO:0000313" key="7">
    <source>
        <dbReference type="EMBL" id="KNE71559.1"/>
    </source>
</evidence>
<feature type="domain" description="T-SNARE coiled-coil homology" evidence="6">
    <location>
        <begin position="162"/>
        <end position="224"/>
    </location>
</feature>
<evidence type="ECO:0000259" key="6">
    <source>
        <dbReference type="PROSITE" id="PS50192"/>
    </source>
</evidence>
<dbReference type="eggNOG" id="ENOG502S92F">
    <property type="taxonomic scope" value="Eukaryota"/>
</dbReference>
<keyword evidence="5" id="KW-1133">Transmembrane helix</keyword>
<dbReference type="GO" id="GO:0012505">
    <property type="term" value="C:endomembrane system"/>
    <property type="evidence" value="ECO:0007669"/>
    <property type="project" value="TreeGrafter"/>
</dbReference>
<dbReference type="GO" id="GO:0005484">
    <property type="term" value="F:SNAP receptor activity"/>
    <property type="evidence" value="ECO:0007669"/>
    <property type="project" value="TreeGrafter"/>
</dbReference>
<accession>A0A0L0TAJ7</accession>
<dbReference type="SUPFAM" id="SSF58038">
    <property type="entry name" value="SNARE fusion complex"/>
    <property type="match status" value="1"/>
</dbReference>
<reference evidence="7 8" key="1">
    <citation type="submission" date="2009-11" db="EMBL/GenBank/DDBJ databases">
        <title>Annotation of Allomyces macrogynus ATCC 38327.</title>
        <authorList>
            <consortium name="The Broad Institute Genome Sequencing Platform"/>
            <person name="Russ C."/>
            <person name="Cuomo C."/>
            <person name="Burger G."/>
            <person name="Gray M.W."/>
            <person name="Holland P.W.H."/>
            <person name="King N."/>
            <person name="Lang F.B.F."/>
            <person name="Roger A.J."/>
            <person name="Ruiz-Trillo I."/>
            <person name="Young S.K."/>
            <person name="Zeng Q."/>
            <person name="Gargeya S."/>
            <person name="Fitzgerald M."/>
            <person name="Haas B."/>
            <person name="Abouelleil A."/>
            <person name="Alvarado L."/>
            <person name="Arachchi H.M."/>
            <person name="Berlin A."/>
            <person name="Chapman S.B."/>
            <person name="Gearin G."/>
            <person name="Goldberg J."/>
            <person name="Griggs A."/>
            <person name="Gujja S."/>
            <person name="Hansen M."/>
            <person name="Heiman D."/>
            <person name="Howarth C."/>
            <person name="Larimer J."/>
            <person name="Lui A."/>
            <person name="MacDonald P.J.P."/>
            <person name="McCowen C."/>
            <person name="Montmayeur A."/>
            <person name="Murphy C."/>
            <person name="Neiman D."/>
            <person name="Pearson M."/>
            <person name="Priest M."/>
            <person name="Roberts A."/>
            <person name="Saif S."/>
            <person name="Shea T."/>
            <person name="Sisk P."/>
            <person name="Stolte C."/>
            <person name="Sykes S."/>
            <person name="Wortman J."/>
            <person name="Nusbaum C."/>
            <person name="Birren B."/>
        </authorList>
    </citation>
    <scope>NUCLEOTIDE SEQUENCE [LARGE SCALE GENOMIC DNA]</scope>
    <source>
        <strain evidence="7 8">ATCC 38327</strain>
    </source>
</reference>
<dbReference type="GO" id="GO:0006906">
    <property type="term" value="P:vesicle fusion"/>
    <property type="evidence" value="ECO:0007669"/>
    <property type="project" value="TreeGrafter"/>
</dbReference>
<evidence type="ECO:0000256" key="1">
    <source>
        <dbReference type="ARBA" id="ARBA00004370"/>
    </source>
</evidence>
<dbReference type="GO" id="GO:0000149">
    <property type="term" value="F:SNARE binding"/>
    <property type="evidence" value="ECO:0007669"/>
    <property type="project" value="TreeGrafter"/>
</dbReference>
<dbReference type="STRING" id="578462.A0A0L0TAJ7"/>
<dbReference type="Proteomes" id="UP000054350">
    <property type="component" value="Unassembled WGS sequence"/>
</dbReference>
<dbReference type="PANTHER" id="PTHR19957:SF124">
    <property type="entry name" value="SYNTAXIN-8"/>
    <property type="match status" value="1"/>
</dbReference>
<dbReference type="VEuPathDB" id="FungiDB:AMAG_15768"/>
<dbReference type="Gene3D" id="1.20.5.110">
    <property type="match status" value="1"/>
</dbReference>
<dbReference type="OrthoDB" id="244190at2759"/>
<organism evidence="7 8">
    <name type="scientific">Allomyces macrogynus (strain ATCC 38327)</name>
    <name type="common">Allomyces javanicus var. macrogynus</name>
    <dbReference type="NCBI Taxonomy" id="578462"/>
    <lineage>
        <taxon>Eukaryota</taxon>
        <taxon>Fungi</taxon>
        <taxon>Fungi incertae sedis</taxon>
        <taxon>Blastocladiomycota</taxon>
        <taxon>Blastocladiomycetes</taxon>
        <taxon>Blastocladiales</taxon>
        <taxon>Blastocladiaceae</taxon>
        <taxon>Allomyces</taxon>
    </lineage>
</organism>
<dbReference type="InterPro" id="IPR045242">
    <property type="entry name" value="Syntaxin"/>
</dbReference>
<dbReference type="OMA" id="TTWCCRI"/>